<dbReference type="KEGG" id="gpi:GPICK_08160"/>
<name>A0A0B5BLE7_9BACT</name>
<dbReference type="STRING" id="345632.GPICK_08160"/>
<evidence type="ECO:0000256" key="1">
    <source>
        <dbReference type="SAM" id="MobiDB-lite"/>
    </source>
</evidence>
<feature type="region of interest" description="Disordered" evidence="1">
    <location>
        <begin position="1"/>
        <end position="75"/>
    </location>
</feature>
<dbReference type="InterPro" id="IPR010985">
    <property type="entry name" value="Ribbon_hlx_hlx"/>
</dbReference>
<reference evidence="2 3" key="1">
    <citation type="journal article" date="2015" name="Genome Announc.">
        <title>Complete Genome of Geobacter pickeringii G13T, a Metal-Reducing Isolate from Sedimentary Kaolin Deposits.</title>
        <authorList>
            <person name="Badalamenti J.P."/>
            <person name="Bond D.R."/>
        </authorList>
    </citation>
    <scope>NUCLEOTIDE SEQUENCE [LARGE SCALE GENOMIC DNA]</scope>
    <source>
        <strain evidence="2 3">G13</strain>
    </source>
</reference>
<dbReference type="EMBL" id="CP009788">
    <property type="protein sequence ID" value="AJE04861.1"/>
    <property type="molecule type" value="Genomic_DNA"/>
</dbReference>
<accession>A0A0B5BLE7</accession>
<evidence type="ECO:0000313" key="3">
    <source>
        <dbReference type="Proteomes" id="UP000057609"/>
    </source>
</evidence>
<dbReference type="Gene3D" id="1.10.1220.10">
    <property type="entry name" value="Met repressor-like"/>
    <property type="match status" value="1"/>
</dbReference>
<dbReference type="HOGENOM" id="CLU_2093333_0_0_7"/>
<dbReference type="GO" id="GO:0006355">
    <property type="term" value="P:regulation of DNA-templated transcription"/>
    <property type="evidence" value="ECO:0007669"/>
    <property type="project" value="InterPro"/>
</dbReference>
<dbReference type="SUPFAM" id="SSF47598">
    <property type="entry name" value="Ribbon-helix-helix"/>
    <property type="match status" value="1"/>
</dbReference>
<dbReference type="Proteomes" id="UP000057609">
    <property type="component" value="Chromosome"/>
</dbReference>
<evidence type="ECO:0000313" key="2">
    <source>
        <dbReference type="EMBL" id="AJE04861.1"/>
    </source>
</evidence>
<organism evidence="2 3">
    <name type="scientific">Geobacter pickeringii</name>
    <dbReference type="NCBI Taxonomy" id="345632"/>
    <lineage>
        <taxon>Bacteria</taxon>
        <taxon>Pseudomonadati</taxon>
        <taxon>Thermodesulfobacteriota</taxon>
        <taxon>Desulfuromonadia</taxon>
        <taxon>Geobacterales</taxon>
        <taxon>Geobacteraceae</taxon>
        <taxon>Geobacter</taxon>
    </lineage>
</organism>
<protein>
    <submittedName>
        <fullName evidence="2">Uncharacterized protein</fullName>
    </submittedName>
</protein>
<dbReference type="InterPro" id="IPR013321">
    <property type="entry name" value="Arc_rbn_hlx_hlx"/>
</dbReference>
<proteinExistence type="predicted"/>
<dbReference type="AlphaFoldDB" id="A0A0B5BLE7"/>
<dbReference type="RefSeq" id="WP_039745522.1">
    <property type="nucleotide sequence ID" value="NZ_CP009788.1"/>
</dbReference>
<feature type="compositionally biased region" description="Basic residues" evidence="1">
    <location>
        <begin position="49"/>
        <end position="61"/>
    </location>
</feature>
<gene>
    <name evidence="2" type="ORF">GPICK_08160</name>
</gene>
<sequence>MTNEPLEGQMALFGEPQVKASKPKSAREKNPSAPTAAQDRKSSAAAGKKPAKSASPKKRKDAPKGARSLSGLVPEGDVRLTANIREDLHLKLKIAAARQRTTIGELIEFMVEKYIK</sequence>
<keyword evidence="3" id="KW-1185">Reference proteome</keyword>
<dbReference type="OrthoDB" id="8776210at2"/>